<organism evidence="10 11">
    <name type="scientific">Nitratireductor thuwali</name>
    <dbReference type="NCBI Taxonomy" id="2267699"/>
    <lineage>
        <taxon>Bacteria</taxon>
        <taxon>Pseudomonadati</taxon>
        <taxon>Pseudomonadota</taxon>
        <taxon>Alphaproteobacteria</taxon>
        <taxon>Hyphomicrobiales</taxon>
        <taxon>Phyllobacteriaceae</taxon>
        <taxon>Nitratireductor</taxon>
    </lineage>
</organism>
<evidence type="ECO:0000256" key="1">
    <source>
        <dbReference type="ARBA" id="ARBA00004117"/>
    </source>
</evidence>
<keyword evidence="4 5" id="KW-0975">Bacterial flagellum</keyword>
<dbReference type="Pfam" id="PF00460">
    <property type="entry name" value="Flg_bb_rod"/>
    <property type="match status" value="1"/>
</dbReference>
<evidence type="ECO:0000256" key="3">
    <source>
        <dbReference type="ARBA" id="ARBA00019015"/>
    </source>
</evidence>
<keyword evidence="10" id="KW-0282">Flagellum</keyword>
<evidence type="ECO:0000259" key="9">
    <source>
        <dbReference type="Pfam" id="PF22692"/>
    </source>
</evidence>
<evidence type="ECO:0000256" key="4">
    <source>
        <dbReference type="ARBA" id="ARBA00023143"/>
    </source>
</evidence>
<evidence type="ECO:0000259" key="6">
    <source>
        <dbReference type="Pfam" id="PF00460"/>
    </source>
</evidence>
<feature type="domain" description="Flagellar hook protein FlgE D2" evidence="8">
    <location>
        <begin position="167"/>
        <end position="298"/>
    </location>
</feature>
<evidence type="ECO:0000256" key="5">
    <source>
        <dbReference type="RuleBase" id="RU362116"/>
    </source>
</evidence>
<dbReference type="Pfam" id="PF06429">
    <property type="entry name" value="Flg_bbr_C"/>
    <property type="match status" value="1"/>
</dbReference>
<dbReference type="InterPro" id="IPR011491">
    <property type="entry name" value="FlgE_D2"/>
</dbReference>
<dbReference type="PANTHER" id="PTHR30435:SF1">
    <property type="entry name" value="FLAGELLAR HOOK PROTEIN FLGE"/>
    <property type="match status" value="1"/>
</dbReference>
<dbReference type="PANTHER" id="PTHR30435">
    <property type="entry name" value="FLAGELLAR PROTEIN"/>
    <property type="match status" value="1"/>
</dbReference>
<dbReference type="Pfam" id="PF07559">
    <property type="entry name" value="FlgE_D2"/>
    <property type="match status" value="1"/>
</dbReference>
<dbReference type="PROSITE" id="PS00588">
    <property type="entry name" value="FLAGELLA_BB_ROD"/>
    <property type="match status" value="1"/>
</dbReference>
<dbReference type="InterPro" id="IPR019776">
    <property type="entry name" value="Flagellar_basal_body_rod_CS"/>
</dbReference>
<sequence>MSLYGMMRTGVSGMNAQANRLSTVADNIANSSTNGYKRAKTEFSTLVVPSTEGSYNSGGVTTTVRTAVSTQGVLQYTTSVTDLAIKGDGFFVVQDPGGQPVLTRAGSFVLNSEGQMVNAAGLKLMGYSYANGEPTATANGFNGLEPVTIAQAELVATPSRNGLLKANLPADAAVVAPADLPSANAATAEYSAKTSMVAYSNRGEQVLLDVYFTKTGTDAWEVAVYDRADAAPNTSFPYASGPLTTEALTFDPATGKLDGLSATGITVAVPDGDNLDIDLSSLTQLAAGFDVLDAEVDGAAPSAIESVEIGTDGVIYAQYADGSFRPMYKIPVASVPSPDQLQVISGNLFAASPESGAVRMGFAGQAGLGQVVSGALENSNVDIAEELTNMIESQRSYTANSKVFQTGSDLMELLVNLKR</sequence>
<dbReference type="InterPro" id="IPR053967">
    <property type="entry name" value="LlgE_F_G-like_D1"/>
</dbReference>
<comment type="subcellular location">
    <subcellularLocation>
        <location evidence="1 5">Bacterial flagellum basal body</location>
    </subcellularLocation>
</comment>
<feature type="domain" description="Flagellar hook protein FlgE/F/G-like D1" evidence="9">
    <location>
        <begin position="84"/>
        <end position="126"/>
    </location>
</feature>
<comment type="function">
    <text evidence="5">A flexible structure which links the flagellar filament to the drive apparatus in the basal body.</text>
</comment>
<accession>A0ABY5MIE6</accession>
<evidence type="ECO:0000313" key="10">
    <source>
        <dbReference type="EMBL" id="UUP16825.1"/>
    </source>
</evidence>
<dbReference type="NCBIfam" id="TIGR03506">
    <property type="entry name" value="FlgEFG_subfam"/>
    <property type="match status" value="1"/>
</dbReference>
<comment type="similarity">
    <text evidence="2 5">Belongs to the flagella basal body rod proteins family.</text>
</comment>
<dbReference type="Proteomes" id="UP001342418">
    <property type="component" value="Chromosome"/>
</dbReference>
<dbReference type="Gene3D" id="2.60.98.20">
    <property type="entry name" value="Flagellar hook protein FlgE"/>
    <property type="match status" value="1"/>
</dbReference>
<dbReference type="InterPro" id="IPR037058">
    <property type="entry name" value="Falgellar_hook_FlgE_sf"/>
</dbReference>
<keyword evidence="10" id="KW-0969">Cilium</keyword>
<evidence type="ECO:0000313" key="11">
    <source>
        <dbReference type="Proteomes" id="UP001342418"/>
    </source>
</evidence>
<evidence type="ECO:0000256" key="2">
    <source>
        <dbReference type="ARBA" id="ARBA00009677"/>
    </source>
</evidence>
<gene>
    <name evidence="10" type="primary">flgE</name>
    <name evidence="10" type="ORF">NTH_01272</name>
</gene>
<evidence type="ECO:0000259" key="8">
    <source>
        <dbReference type="Pfam" id="PF07559"/>
    </source>
</evidence>
<protein>
    <recommendedName>
        <fullName evidence="3 5">Flagellar hook protein FlgE</fullName>
    </recommendedName>
</protein>
<dbReference type="Pfam" id="PF22692">
    <property type="entry name" value="LlgE_F_G_D1"/>
    <property type="match status" value="1"/>
</dbReference>
<dbReference type="InterPro" id="IPR037925">
    <property type="entry name" value="FlgE/F/G-like"/>
</dbReference>
<name>A0ABY5MIE6_9HYPH</name>
<dbReference type="InterPro" id="IPR001444">
    <property type="entry name" value="Flag_bb_rod_N"/>
</dbReference>
<reference evidence="10 11" key="1">
    <citation type="submission" date="2018-07" db="EMBL/GenBank/DDBJ databases">
        <title>Genome sequence of Nitratireductor thuwali#1536.</title>
        <authorList>
            <person name="Michoud G."/>
            <person name="Merlino G."/>
            <person name="Sefrji F.O."/>
            <person name="Daffonchio D."/>
        </authorList>
    </citation>
    <scope>NUCLEOTIDE SEQUENCE [LARGE SCALE GENOMIC DNA]</scope>
    <source>
        <strain evidence="11">Nit1536</strain>
    </source>
</reference>
<dbReference type="RefSeq" id="WP_338529226.1">
    <property type="nucleotide sequence ID" value="NZ_CP030941.1"/>
</dbReference>
<dbReference type="EMBL" id="CP030941">
    <property type="protein sequence ID" value="UUP16825.1"/>
    <property type="molecule type" value="Genomic_DNA"/>
</dbReference>
<keyword evidence="11" id="KW-1185">Reference proteome</keyword>
<evidence type="ECO:0000259" key="7">
    <source>
        <dbReference type="Pfam" id="PF06429"/>
    </source>
</evidence>
<feature type="domain" description="Flagellar basal body rod protein N-terminal" evidence="6">
    <location>
        <begin position="7"/>
        <end position="37"/>
    </location>
</feature>
<dbReference type="InterPro" id="IPR020013">
    <property type="entry name" value="Flagellar_FlgE/F/G"/>
</dbReference>
<dbReference type="SUPFAM" id="SSF117143">
    <property type="entry name" value="Flagellar hook protein flgE"/>
    <property type="match status" value="1"/>
</dbReference>
<keyword evidence="10" id="KW-0966">Cell projection</keyword>
<proteinExistence type="inferred from homology"/>
<dbReference type="InterPro" id="IPR010930">
    <property type="entry name" value="Flg_bb/hook_C_dom"/>
</dbReference>
<feature type="domain" description="Flagellar basal-body/hook protein C-terminal" evidence="7">
    <location>
        <begin position="373"/>
        <end position="417"/>
    </location>
</feature>